<evidence type="ECO:0000256" key="1">
    <source>
        <dbReference type="SAM" id="MobiDB-lite"/>
    </source>
</evidence>
<feature type="transmembrane region" description="Helical" evidence="2">
    <location>
        <begin position="101"/>
        <end position="119"/>
    </location>
</feature>
<accession>A0A177KZ84</accession>
<feature type="region of interest" description="Disordered" evidence="1">
    <location>
        <begin position="388"/>
        <end position="747"/>
    </location>
</feature>
<evidence type="ECO:0000313" key="4">
    <source>
        <dbReference type="EMBL" id="OAH58670.1"/>
    </source>
</evidence>
<feature type="compositionally biased region" description="Polar residues" evidence="1">
    <location>
        <begin position="525"/>
        <end position="537"/>
    </location>
</feature>
<reference evidence="4 5" key="1">
    <citation type="submission" date="2016-01" db="EMBL/GenBank/DDBJ databases">
        <title>Investigation of taxonomic status of Bacillus aminovorans.</title>
        <authorList>
            <person name="Verma A."/>
            <person name="Pal Y."/>
            <person name="Krishnamurthi S."/>
        </authorList>
    </citation>
    <scope>NUCLEOTIDE SEQUENCE [LARGE SCALE GENOMIC DNA]</scope>
    <source>
        <strain evidence="4 5">DSM 4337</strain>
    </source>
</reference>
<feature type="transmembrane region" description="Helical" evidence="2">
    <location>
        <begin position="298"/>
        <end position="316"/>
    </location>
</feature>
<feature type="transmembrane region" description="Helical" evidence="2">
    <location>
        <begin position="74"/>
        <end position="92"/>
    </location>
</feature>
<dbReference type="OrthoDB" id="1938921at2"/>
<comment type="caution">
    <text evidence="4">The sequence shown here is derived from an EMBL/GenBank/DDBJ whole genome shotgun (WGS) entry which is preliminary data.</text>
</comment>
<feature type="compositionally biased region" description="Basic and acidic residues" evidence="1">
    <location>
        <begin position="415"/>
        <end position="457"/>
    </location>
</feature>
<dbReference type="AlphaFoldDB" id="A0A177KZ84"/>
<dbReference type="EMBL" id="LQWZ01000007">
    <property type="protein sequence ID" value="OAH58670.1"/>
    <property type="molecule type" value="Genomic_DNA"/>
</dbReference>
<feature type="compositionally biased region" description="Polar residues" evidence="1">
    <location>
        <begin position="392"/>
        <end position="412"/>
    </location>
</feature>
<dbReference type="Proteomes" id="UP000077271">
    <property type="component" value="Unassembled WGS sequence"/>
</dbReference>
<dbReference type="Pfam" id="PF26635">
    <property type="entry name" value="DUF8208"/>
    <property type="match status" value="1"/>
</dbReference>
<protein>
    <recommendedName>
        <fullName evidence="3">DUF8208 domain-containing protein</fullName>
    </recommendedName>
</protein>
<feature type="compositionally biased region" description="Basic and acidic residues" evidence="1">
    <location>
        <begin position="490"/>
        <end position="504"/>
    </location>
</feature>
<keyword evidence="2" id="KW-0472">Membrane</keyword>
<keyword evidence="2" id="KW-1133">Transmembrane helix</keyword>
<feature type="transmembrane region" description="Helical" evidence="2">
    <location>
        <begin position="328"/>
        <end position="347"/>
    </location>
</feature>
<evidence type="ECO:0000313" key="5">
    <source>
        <dbReference type="Proteomes" id="UP000077271"/>
    </source>
</evidence>
<dbReference type="InterPro" id="IPR058521">
    <property type="entry name" value="DUF8208"/>
</dbReference>
<feature type="domain" description="DUF8208" evidence="3">
    <location>
        <begin position="19"/>
        <end position="369"/>
    </location>
</feature>
<feature type="transmembrane region" description="Helical" evidence="2">
    <location>
        <begin position="242"/>
        <end position="261"/>
    </location>
</feature>
<organism evidence="4 5">
    <name type="scientific">Domibacillus aminovorans</name>
    <dbReference type="NCBI Taxonomy" id="29332"/>
    <lineage>
        <taxon>Bacteria</taxon>
        <taxon>Bacillati</taxon>
        <taxon>Bacillota</taxon>
        <taxon>Bacilli</taxon>
        <taxon>Bacillales</taxon>
        <taxon>Bacillaceae</taxon>
        <taxon>Domibacillus</taxon>
    </lineage>
</organism>
<name>A0A177KZ84_9BACI</name>
<evidence type="ECO:0000259" key="3">
    <source>
        <dbReference type="Pfam" id="PF26635"/>
    </source>
</evidence>
<keyword evidence="2" id="KW-0812">Transmembrane</keyword>
<dbReference type="RefSeq" id="WP_063974506.1">
    <property type="nucleotide sequence ID" value="NZ_LQWZ01000007.1"/>
</dbReference>
<proteinExistence type="predicted"/>
<sequence length="747" mass="80572">MSDGEIYEILKKFDMYLEIGNMISFVMRWIGWALIQGLAWLVDGLENITDSVLGIKLFFSNEGVQEFVKSIQPFLYILLGFSFLYIGYMLIMNRKIDREKIAMNIFISIAVIVLLNTGMGKANKFTDAAIGAVNVNLEGTISEKIIKSGLTDVAQFDVKNWKTTELAEPNKIPQENIRMINITEQIDGDFELSKDNKLSEKGGEILEKRVTLDASGNGSVTGLDNGWFDFFEEKYYRWHWDFWTISISLFVTGMTLLFISIKLAKLSYELAFNYVLATIIAPADVANGQMLKELLKRILNTFMIIIMIFISMKIYLMATEFISDELDGMAYLVALIAVSIAVVDGPVMCERLFGIDAGLKSGWQTVIGGVAAARAVKGVGDSIIGTTGKMASMTSRNGNTSNHSSKGDSNSGKPALHDEMKQKEGRTGEKKSQNGGDDLGKKPELNGKNQMDNEKSSLDNQMKGDQSKEDADAALPVSLAEQMKTSGFDSGKENDSDDSGHDHQSTLPSLSDAMGKGKEEDLPKTLSSTQPSGQEALQSGGKEGTNQPISPVAAGIGGRPNEGTGPIPDRGALQSGGNQGSNQPISPVAAGMGGRPNEGTGPISDRGALQGGGNQGSNQPISPVAAGMGGKSNEGTGPIPDRGALQSGMKQGSIQEIPSTSNQAGIEVQQKGAIQSHKPVASVGGSYSNDKTEREQGKSQDEVKQGFNPNSQNSYNEPQSVTPVRNTPRNTKRVYPINKNKGVNWDR</sequence>
<feature type="compositionally biased region" description="Polar residues" evidence="1">
    <location>
        <begin position="707"/>
        <end position="729"/>
    </location>
</feature>
<gene>
    <name evidence="4" type="ORF">AWH48_16875</name>
</gene>
<dbReference type="NCBIfam" id="NF045890">
    <property type="entry name" value="conj_pls20_p028"/>
    <property type="match status" value="1"/>
</dbReference>
<evidence type="ECO:0000256" key="2">
    <source>
        <dbReference type="SAM" id="Phobius"/>
    </source>
</evidence>
<feature type="transmembrane region" description="Helical" evidence="2">
    <location>
        <begin position="21"/>
        <end position="42"/>
    </location>
</feature>
<feature type="compositionally biased region" description="Polar residues" evidence="1">
    <location>
        <begin position="648"/>
        <end position="664"/>
    </location>
</feature>
<feature type="compositionally biased region" description="Basic and acidic residues" evidence="1">
    <location>
        <begin position="690"/>
        <end position="704"/>
    </location>
</feature>
<dbReference type="InterPro" id="IPR058066">
    <property type="entry name" value="pXO2-14_N"/>
</dbReference>